<feature type="domain" description="UBA" evidence="1">
    <location>
        <begin position="109"/>
        <end position="149"/>
    </location>
</feature>
<dbReference type="Gene3D" id="1.10.8.10">
    <property type="entry name" value="DNA helicase RuvA subunit, C-terminal domain"/>
    <property type="match status" value="2"/>
</dbReference>
<sequence>MRYSEKESRFGLRGAYGDVERAVQIINKRREDKAEAKKKNKEDKLHRALGTAGYSEKEARFGLRGAYGNVERAVQIINKRREDKAEAKKKNKEDKLHRALGYCADGKQYVRADYVDTLVQMGYVRSIAIEALRESNNVMSNAVTLIQEQPELLSSKSMNQPSTSSSEPSPELIEQVSALGFDLRMATFALKKNNFNVQKTIEELLGCNGILEGVNLDEISAHLPNSLQVKQQDEALARLTDEIHDSTSKDYYDLDFDLEEMFLAKYRSLLSSRQ</sequence>
<dbReference type="PaxDb" id="121845-A0A3Q0J1H7"/>
<dbReference type="InterPro" id="IPR009060">
    <property type="entry name" value="UBA-like_sf"/>
</dbReference>
<feature type="domain" description="UBA" evidence="1">
    <location>
        <begin position="167"/>
        <end position="207"/>
    </location>
</feature>
<evidence type="ECO:0000313" key="2">
    <source>
        <dbReference type="Proteomes" id="UP000079169"/>
    </source>
</evidence>
<reference evidence="3" key="1">
    <citation type="submission" date="2025-08" db="UniProtKB">
        <authorList>
            <consortium name="RefSeq"/>
        </authorList>
    </citation>
    <scope>IDENTIFICATION</scope>
</reference>
<dbReference type="AlphaFoldDB" id="A0A3Q0J1H7"/>
<dbReference type="RefSeq" id="XP_026680808.1">
    <property type="nucleotide sequence ID" value="XM_026825007.1"/>
</dbReference>
<dbReference type="PROSITE" id="PS50030">
    <property type="entry name" value="UBA"/>
    <property type="match status" value="2"/>
</dbReference>
<dbReference type="GO" id="GO:2000058">
    <property type="term" value="P:regulation of ubiquitin-dependent protein catabolic process"/>
    <property type="evidence" value="ECO:0007669"/>
    <property type="project" value="TreeGrafter"/>
</dbReference>
<dbReference type="GeneID" id="103511182"/>
<name>A0A3Q0J1H7_DIACI</name>
<dbReference type="CDD" id="cd14291">
    <property type="entry name" value="UBA1_NUB1_like"/>
    <property type="match status" value="1"/>
</dbReference>
<dbReference type="PANTHER" id="PTHR12948">
    <property type="entry name" value="NEDD8 ULTIMATE BUSTER-1 BS4 PROTEIN"/>
    <property type="match status" value="1"/>
</dbReference>
<evidence type="ECO:0000259" key="1">
    <source>
        <dbReference type="PROSITE" id="PS50030"/>
    </source>
</evidence>
<organism evidence="2 3">
    <name type="scientific">Diaphorina citri</name>
    <name type="common">Asian citrus psyllid</name>
    <dbReference type="NCBI Taxonomy" id="121845"/>
    <lineage>
        <taxon>Eukaryota</taxon>
        <taxon>Metazoa</taxon>
        <taxon>Ecdysozoa</taxon>
        <taxon>Arthropoda</taxon>
        <taxon>Hexapoda</taxon>
        <taxon>Insecta</taxon>
        <taxon>Pterygota</taxon>
        <taxon>Neoptera</taxon>
        <taxon>Paraneoptera</taxon>
        <taxon>Hemiptera</taxon>
        <taxon>Sternorrhyncha</taxon>
        <taxon>Psylloidea</taxon>
        <taxon>Psyllidae</taxon>
        <taxon>Diaphorininae</taxon>
        <taxon>Diaphorina</taxon>
    </lineage>
</organism>
<dbReference type="Pfam" id="PF00627">
    <property type="entry name" value="UBA"/>
    <property type="match status" value="1"/>
</dbReference>
<dbReference type="InterPro" id="IPR039749">
    <property type="entry name" value="NUB1"/>
</dbReference>
<dbReference type="PANTHER" id="PTHR12948:SF3">
    <property type="entry name" value="NEDD8 ULTIMATE BUSTER 1"/>
    <property type="match status" value="1"/>
</dbReference>
<gene>
    <name evidence="3" type="primary">LOC103511182</name>
</gene>
<dbReference type="CDD" id="cd14270">
    <property type="entry name" value="UBA"/>
    <property type="match status" value="1"/>
</dbReference>
<keyword evidence="2" id="KW-1185">Reference proteome</keyword>
<dbReference type="SMART" id="SM00165">
    <property type="entry name" value="UBA"/>
    <property type="match status" value="3"/>
</dbReference>
<protein>
    <submittedName>
        <fullName evidence="3">NEDD8 ultimate buster 1</fullName>
    </submittedName>
</protein>
<dbReference type="Proteomes" id="UP000079169">
    <property type="component" value="Unplaced"/>
</dbReference>
<evidence type="ECO:0000313" key="3">
    <source>
        <dbReference type="RefSeq" id="XP_026680808.1"/>
    </source>
</evidence>
<dbReference type="InterPro" id="IPR015940">
    <property type="entry name" value="UBA"/>
</dbReference>
<dbReference type="KEGG" id="dci:103511182"/>
<dbReference type="SUPFAM" id="SSF46934">
    <property type="entry name" value="UBA-like"/>
    <property type="match status" value="3"/>
</dbReference>
<proteinExistence type="predicted"/>
<dbReference type="STRING" id="121845.A0A3Q0J1H7"/>
<accession>A0A3Q0J1H7</accession>